<sequence>MATPEGGRGDDSRMLAVAAVVAAVLALVVAVGLLFQSSEKAKEREPGSMSTRSSTKMSPTPTITVHRGPATLQSPGPSPVAPQSARMIGDDCSAGGIVAQWDLRDGQWMCVPRGQGRDAHRVGDDCSHDGIVAQWGLSPGGGWLCEPAGDPAPAPAPAPPVVPAPAPQPAPEPEPPVAPEPPPVPPPAPIFVPPLPGFPPPPPPVPAVR</sequence>
<reference evidence="3 4" key="1">
    <citation type="journal article" date="2019" name="ACS Chem. Biol.">
        <title>Identification and Mobilization of a Cryptic Antibiotic Biosynthesis Gene Locus from a Human-Pathogenic Nocardia Isolate.</title>
        <authorList>
            <person name="Herisse M."/>
            <person name="Ishida K."/>
            <person name="Porter J.L."/>
            <person name="Howden B."/>
            <person name="Hertweck C."/>
            <person name="Stinear T.P."/>
            <person name="Pidot S.J."/>
        </authorList>
    </citation>
    <scope>NUCLEOTIDE SEQUENCE [LARGE SCALE GENOMIC DNA]</scope>
    <source>
        <strain evidence="3 4">AUSMDU00024985</strain>
    </source>
</reference>
<feature type="region of interest" description="Disordered" evidence="1">
    <location>
        <begin position="39"/>
        <end position="85"/>
    </location>
</feature>
<evidence type="ECO:0000313" key="4">
    <source>
        <dbReference type="Proteomes" id="UP000501705"/>
    </source>
</evidence>
<evidence type="ECO:0000256" key="1">
    <source>
        <dbReference type="SAM" id="MobiDB-lite"/>
    </source>
</evidence>
<feature type="region of interest" description="Disordered" evidence="1">
    <location>
        <begin position="146"/>
        <end position="209"/>
    </location>
</feature>
<keyword evidence="2" id="KW-0472">Membrane</keyword>
<proteinExistence type="predicted"/>
<gene>
    <name evidence="3" type="ORF">F5X71_06620</name>
</gene>
<protein>
    <submittedName>
        <fullName evidence="3">Uncharacterized protein</fullName>
    </submittedName>
</protein>
<name>A0A6G9XM60_NOCBR</name>
<accession>A0A6G9XM60</accession>
<dbReference type="AlphaFoldDB" id="A0A6G9XM60"/>
<keyword evidence="2" id="KW-1133">Transmembrane helix</keyword>
<organism evidence="3 4">
    <name type="scientific">Nocardia brasiliensis</name>
    <dbReference type="NCBI Taxonomy" id="37326"/>
    <lineage>
        <taxon>Bacteria</taxon>
        <taxon>Bacillati</taxon>
        <taxon>Actinomycetota</taxon>
        <taxon>Actinomycetes</taxon>
        <taxon>Mycobacteriales</taxon>
        <taxon>Nocardiaceae</taxon>
        <taxon>Nocardia</taxon>
    </lineage>
</organism>
<dbReference type="RefSeq" id="WP_167460065.1">
    <property type="nucleotide sequence ID" value="NZ_CP046171.1"/>
</dbReference>
<dbReference type="Proteomes" id="UP000501705">
    <property type="component" value="Chromosome"/>
</dbReference>
<feature type="compositionally biased region" description="Pro residues" evidence="1">
    <location>
        <begin position="150"/>
        <end position="209"/>
    </location>
</feature>
<evidence type="ECO:0000256" key="2">
    <source>
        <dbReference type="SAM" id="Phobius"/>
    </source>
</evidence>
<evidence type="ECO:0000313" key="3">
    <source>
        <dbReference type="EMBL" id="QIS02031.1"/>
    </source>
</evidence>
<feature type="compositionally biased region" description="Polar residues" evidence="1">
    <location>
        <begin position="48"/>
        <end position="63"/>
    </location>
</feature>
<dbReference type="EMBL" id="CP046171">
    <property type="protein sequence ID" value="QIS02031.1"/>
    <property type="molecule type" value="Genomic_DNA"/>
</dbReference>
<feature type="transmembrane region" description="Helical" evidence="2">
    <location>
        <begin position="14"/>
        <end position="35"/>
    </location>
</feature>
<keyword evidence="2" id="KW-0812">Transmembrane</keyword>